<reference evidence="3 4" key="1">
    <citation type="submission" date="2017-09" db="EMBL/GenBank/DDBJ databases">
        <title>Depth-based differentiation of microbial function through sediment-hosted aquifers and enrichment of novel symbionts in the deep terrestrial subsurface.</title>
        <authorList>
            <person name="Probst A.J."/>
            <person name="Ladd B."/>
            <person name="Jarett J.K."/>
            <person name="Geller-Mcgrath D.E."/>
            <person name="Sieber C.M."/>
            <person name="Emerson J.B."/>
            <person name="Anantharaman K."/>
            <person name="Thomas B.C."/>
            <person name="Malmstrom R."/>
            <person name="Stieglmeier M."/>
            <person name="Klingl A."/>
            <person name="Woyke T."/>
            <person name="Ryan C.M."/>
            <person name="Banfield J.F."/>
        </authorList>
    </citation>
    <scope>NUCLEOTIDE SEQUENCE [LARGE SCALE GENOMIC DNA]</scope>
    <source>
        <strain evidence="3">CG22_combo_CG10-13_8_21_14_all_43_18</strain>
    </source>
</reference>
<feature type="transmembrane region" description="Helical" evidence="1">
    <location>
        <begin position="84"/>
        <end position="107"/>
    </location>
</feature>
<keyword evidence="2" id="KW-0732">Signal</keyword>
<feature type="transmembrane region" description="Helical" evidence="1">
    <location>
        <begin position="49"/>
        <end position="72"/>
    </location>
</feature>
<protein>
    <submittedName>
        <fullName evidence="3">Uncharacterized protein</fullName>
    </submittedName>
</protein>
<evidence type="ECO:0000256" key="2">
    <source>
        <dbReference type="SAM" id="SignalP"/>
    </source>
</evidence>
<gene>
    <name evidence="3" type="ORF">COW82_02480</name>
</gene>
<feature type="signal peptide" evidence="2">
    <location>
        <begin position="1"/>
        <end position="33"/>
    </location>
</feature>
<dbReference type="EMBL" id="PCTS01000034">
    <property type="protein sequence ID" value="PIP86341.1"/>
    <property type="molecule type" value="Genomic_DNA"/>
</dbReference>
<organism evidence="3 4">
    <name type="scientific">Candidatus Campbellbacteria bacterium CG22_combo_CG10-13_8_21_14_all_43_18</name>
    <dbReference type="NCBI Taxonomy" id="1974530"/>
    <lineage>
        <taxon>Bacteria</taxon>
        <taxon>Candidatus Campbelliibacteriota</taxon>
    </lineage>
</organism>
<keyword evidence="1" id="KW-0812">Transmembrane</keyword>
<keyword evidence="1" id="KW-0472">Membrane</keyword>
<comment type="caution">
    <text evidence="3">The sequence shown here is derived from an EMBL/GenBank/DDBJ whole genome shotgun (WGS) entry which is preliminary data.</text>
</comment>
<evidence type="ECO:0000256" key="1">
    <source>
        <dbReference type="SAM" id="Phobius"/>
    </source>
</evidence>
<name>A0A2H0DWH4_9BACT</name>
<feature type="chain" id="PRO_5013708575" evidence="2">
    <location>
        <begin position="34"/>
        <end position="123"/>
    </location>
</feature>
<evidence type="ECO:0000313" key="3">
    <source>
        <dbReference type="EMBL" id="PIP86341.1"/>
    </source>
</evidence>
<dbReference type="AlphaFoldDB" id="A0A2H0DWH4"/>
<proteinExistence type="predicted"/>
<dbReference type="Proteomes" id="UP000231276">
    <property type="component" value="Unassembled WGS sequence"/>
</dbReference>
<sequence length="123" mass="13082">MFSGVILFKKKKTAFFLVVCVLLFFTIPPLASAAPFSFSLGSFGGKITFATPCLNGGVALVVSPPSSGVFLFQTGRSKLYKEFMLRPGVSVVGNYSFGGFCLLTPFFGIPVQGTVRNIGTSSF</sequence>
<evidence type="ECO:0000313" key="4">
    <source>
        <dbReference type="Proteomes" id="UP000231276"/>
    </source>
</evidence>
<keyword evidence="1" id="KW-1133">Transmembrane helix</keyword>
<accession>A0A2H0DWH4</accession>